<dbReference type="AlphaFoldDB" id="A0A2B4RFS3"/>
<reference evidence="2" key="1">
    <citation type="journal article" date="2017" name="bioRxiv">
        <title>Comparative analysis of the genomes of Stylophora pistillata and Acropora digitifera provides evidence for extensive differences between species of corals.</title>
        <authorList>
            <person name="Voolstra C.R."/>
            <person name="Li Y."/>
            <person name="Liew Y.J."/>
            <person name="Baumgarten S."/>
            <person name="Zoccola D."/>
            <person name="Flot J.-F."/>
            <person name="Tambutte S."/>
            <person name="Allemand D."/>
            <person name="Aranda M."/>
        </authorList>
    </citation>
    <scope>NUCLEOTIDE SEQUENCE [LARGE SCALE GENOMIC DNA]</scope>
</reference>
<comment type="caution">
    <text evidence="1">The sequence shown here is derived from an EMBL/GenBank/DDBJ whole genome shotgun (WGS) entry which is preliminary data.</text>
</comment>
<keyword evidence="2" id="KW-1185">Reference proteome</keyword>
<gene>
    <name evidence="1" type="ORF">AWC38_SpisGene20586</name>
</gene>
<evidence type="ECO:0000313" key="1">
    <source>
        <dbReference type="EMBL" id="PFX15197.1"/>
    </source>
</evidence>
<dbReference type="OrthoDB" id="6080847at2759"/>
<organism evidence="1 2">
    <name type="scientific">Stylophora pistillata</name>
    <name type="common">Smooth cauliflower coral</name>
    <dbReference type="NCBI Taxonomy" id="50429"/>
    <lineage>
        <taxon>Eukaryota</taxon>
        <taxon>Metazoa</taxon>
        <taxon>Cnidaria</taxon>
        <taxon>Anthozoa</taxon>
        <taxon>Hexacorallia</taxon>
        <taxon>Scleractinia</taxon>
        <taxon>Astrocoeniina</taxon>
        <taxon>Pocilloporidae</taxon>
        <taxon>Stylophora</taxon>
    </lineage>
</organism>
<accession>A0A2B4RFS3</accession>
<protein>
    <submittedName>
        <fullName evidence="1">Uncharacterized protein</fullName>
    </submittedName>
</protein>
<dbReference type="Proteomes" id="UP000225706">
    <property type="component" value="Unassembled WGS sequence"/>
</dbReference>
<sequence>MILLVVNVKEMEKADDELFNRTENKRLNGDGETQSKARVGHHEQDFMEEEFDGDFWIKVNKKQIKGVSWNRAMDEVTVEKLIHTFKENGELDSEDPALLMLKKWPASQQYQENPDKLPGLEKLVNRLLEILLESALNSDNRYEMFRDKDDKAGKTLLHYAAELGFLCVTRTLVNKLPWLLTVETKAPKKKRALLPVDIALITENDEVAAYLIRMMWPDRALRLFSWNPGNKTNPQPFFVSLKSIIENPNMKKTVVAVLDQMVIPHWPHLPKRKERYESEEEKEAIEGAWSTITENPLNYQFCYHVLDADEGGRPPKINMSAGEQPAYNEYFNWRDKSCLHVIAKSYNMAQC</sequence>
<dbReference type="EMBL" id="LSMT01000674">
    <property type="protein sequence ID" value="PFX15197.1"/>
    <property type="molecule type" value="Genomic_DNA"/>
</dbReference>
<evidence type="ECO:0000313" key="2">
    <source>
        <dbReference type="Proteomes" id="UP000225706"/>
    </source>
</evidence>
<proteinExistence type="predicted"/>
<name>A0A2B4RFS3_STYPI</name>